<evidence type="ECO:0000313" key="3">
    <source>
        <dbReference type="Proteomes" id="UP000008076"/>
    </source>
</evidence>
<evidence type="ECO:0000313" key="2">
    <source>
        <dbReference type="EMBL" id="EDR26851.1"/>
    </source>
</evidence>
<protein>
    <recommendedName>
        <fullName evidence="1">5'-3' DNA helicase ZGRF1-like N-terminal domain-containing protein</fullName>
    </recommendedName>
</protein>
<dbReference type="InterPro" id="IPR018838">
    <property type="entry name" value="ZGRF1-like_N"/>
</dbReference>
<dbReference type="Proteomes" id="UP000008076">
    <property type="component" value="Unassembled WGS sequence"/>
</dbReference>
<dbReference type="OrthoDB" id="30273at2759"/>
<proteinExistence type="predicted"/>
<dbReference type="GeneID" id="5881865"/>
<accession>B0EF02</accession>
<dbReference type="AlphaFoldDB" id="B0EF02"/>
<dbReference type="OMA" id="QETELHC"/>
<dbReference type="RefSeq" id="XP_001736848.1">
    <property type="nucleotide sequence ID" value="XM_001736796.1"/>
</dbReference>
<sequence length="153" mass="17991">MSEEEGELFKVLYSKDITQRIKKKFDGYAIFRPKYRRFELYEDDDGKPGKQIDCETINETEVKNDMIINLPTFIVEVFESINTIEPNNQKEETKPKKILKRKKTIPKPLHRTTNSLNISTSTINSQQILIKNKPLSLKKKRSVEDILKIFENN</sequence>
<dbReference type="eggNOG" id="ENOG502RFXQ">
    <property type="taxonomic scope" value="Eukaryota"/>
</dbReference>
<keyword evidence="3" id="KW-1185">Reference proteome</keyword>
<name>B0EF02_ENTDS</name>
<dbReference type="KEGG" id="edi:EDI_085420"/>
<reference evidence="3" key="1">
    <citation type="submission" date="2007-12" db="EMBL/GenBank/DDBJ databases">
        <title>Annotation of Entamoeba dispar SAW760.</title>
        <authorList>
            <person name="Lorenzi H."/>
            <person name="Inman J."/>
            <person name="Schobel S."/>
            <person name="Amedeo P."/>
            <person name="Caler E."/>
        </authorList>
    </citation>
    <scope>NUCLEOTIDE SEQUENCE [LARGE SCALE GENOMIC DNA]</scope>
    <source>
        <strain evidence="3">ATCC PRA-260 / SAW760</strain>
    </source>
</reference>
<evidence type="ECO:0000259" key="1">
    <source>
        <dbReference type="Pfam" id="PF10382"/>
    </source>
</evidence>
<dbReference type="EMBL" id="DS549013">
    <property type="protein sequence ID" value="EDR26851.1"/>
    <property type="molecule type" value="Genomic_DNA"/>
</dbReference>
<dbReference type="VEuPathDB" id="AmoebaDB:EDI_085420"/>
<organism evidence="3">
    <name type="scientific">Entamoeba dispar (strain ATCC PRA-260 / SAW760)</name>
    <dbReference type="NCBI Taxonomy" id="370354"/>
    <lineage>
        <taxon>Eukaryota</taxon>
        <taxon>Amoebozoa</taxon>
        <taxon>Evosea</taxon>
        <taxon>Archamoebae</taxon>
        <taxon>Mastigamoebida</taxon>
        <taxon>Entamoebidae</taxon>
        <taxon>Entamoeba</taxon>
    </lineage>
</organism>
<dbReference type="Pfam" id="PF10382">
    <property type="entry name" value="ZGRF1-like_N"/>
    <property type="match status" value="1"/>
</dbReference>
<gene>
    <name evidence="2" type="ORF">EDI_085420</name>
</gene>
<feature type="domain" description="5'-3' DNA helicase ZGRF1-like N-terminal" evidence="1">
    <location>
        <begin position="9"/>
        <end position="85"/>
    </location>
</feature>